<organism evidence="6 7">
    <name type="scientific">Cirrhinus molitorella</name>
    <name type="common">mud carp</name>
    <dbReference type="NCBI Taxonomy" id="172907"/>
    <lineage>
        <taxon>Eukaryota</taxon>
        <taxon>Metazoa</taxon>
        <taxon>Chordata</taxon>
        <taxon>Craniata</taxon>
        <taxon>Vertebrata</taxon>
        <taxon>Euteleostomi</taxon>
        <taxon>Actinopterygii</taxon>
        <taxon>Neopterygii</taxon>
        <taxon>Teleostei</taxon>
        <taxon>Ostariophysi</taxon>
        <taxon>Cypriniformes</taxon>
        <taxon>Cyprinidae</taxon>
        <taxon>Labeoninae</taxon>
        <taxon>Labeonini</taxon>
        <taxon>Cirrhinus</taxon>
    </lineage>
</organism>
<dbReference type="SUPFAM" id="SSF144284">
    <property type="entry name" value="Sec2 N-terminal region"/>
    <property type="match status" value="1"/>
</dbReference>
<evidence type="ECO:0000256" key="4">
    <source>
        <dbReference type="SAM" id="MobiDB-lite"/>
    </source>
</evidence>
<reference evidence="6 7" key="1">
    <citation type="submission" date="2023-09" db="EMBL/GenBank/DDBJ databases">
        <authorList>
            <person name="Wang M."/>
        </authorList>
    </citation>
    <scope>NUCLEOTIDE SEQUENCE [LARGE SCALE GENOMIC DNA]</scope>
    <source>
        <strain evidence="6">GT-2023</strain>
        <tissue evidence="6">Liver</tissue>
    </source>
</reference>
<comment type="similarity">
    <text evidence="2">Belongs to the SEC2 family.</text>
</comment>
<gene>
    <name evidence="6" type="ORF">QQF64_023505</name>
</gene>
<dbReference type="InterPro" id="IPR009449">
    <property type="entry name" value="Sec2_N"/>
</dbReference>
<accession>A0ABR3L8W6</accession>
<dbReference type="InterPro" id="IPR040351">
    <property type="entry name" value="RAB3IL/RAB3IP/Sec2"/>
</dbReference>
<name>A0ABR3L8W6_9TELE</name>
<evidence type="ECO:0000256" key="1">
    <source>
        <dbReference type="ARBA" id="ARBA00023054"/>
    </source>
</evidence>
<dbReference type="PANTHER" id="PTHR14430:SF5">
    <property type="entry name" value="GUANINE NUCLEOTIDE EXCHANGE FACTOR FOR RAB-3A"/>
    <property type="match status" value="1"/>
</dbReference>
<dbReference type="Gene3D" id="1.20.5.4880">
    <property type="match status" value="1"/>
</dbReference>
<evidence type="ECO:0000256" key="3">
    <source>
        <dbReference type="SAM" id="Coils"/>
    </source>
</evidence>
<feature type="region of interest" description="Disordered" evidence="4">
    <location>
        <begin position="1"/>
        <end position="22"/>
    </location>
</feature>
<proteinExistence type="inferred from homology"/>
<feature type="region of interest" description="Disordered" evidence="4">
    <location>
        <begin position="118"/>
        <end position="143"/>
    </location>
</feature>
<feature type="compositionally biased region" description="Polar residues" evidence="4">
    <location>
        <begin position="252"/>
        <end position="261"/>
    </location>
</feature>
<feature type="region of interest" description="Disordered" evidence="4">
    <location>
        <begin position="252"/>
        <end position="307"/>
    </location>
</feature>
<evidence type="ECO:0000313" key="6">
    <source>
        <dbReference type="EMBL" id="KAL1248129.1"/>
    </source>
</evidence>
<feature type="coiled-coil region" evidence="3">
    <location>
        <begin position="157"/>
        <end position="248"/>
    </location>
</feature>
<evidence type="ECO:0000313" key="7">
    <source>
        <dbReference type="Proteomes" id="UP001558613"/>
    </source>
</evidence>
<dbReference type="PANTHER" id="PTHR14430">
    <property type="entry name" value="RABIN3-RELATED"/>
    <property type="match status" value="1"/>
</dbReference>
<dbReference type="Proteomes" id="UP001558613">
    <property type="component" value="Unassembled WGS sequence"/>
</dbReference>
<keyword evidence="1 3" id="KW-0175">Coiled coil</keyword>
<feature type="compositionally biased region" description="Low complexity" evidence="4">
    <location>
        <begin position="13"/>
        <end position="22"/>
    </location>
</feature>
<protein>
    <recommendedName>
        <fullName evidence="5">GDP/GTP exchange factor Sec2 N-terminal domain-containing protein</fullName>
    </recommendedName>
</protein>
<sequence>MDAFEGIHRVQLSSSPPARSRSVPGYEVLVAGNSGIAVYSSPTFFGKCDLTDQHTAEEERCPVGSAQSQRKVCQTIRTKPKHHGSLARIRIPECFSRFDLSRVRENFSKTHWLVDLEPDPKPRFGGDGGQGEKMPPEEAGAHRRETYNVSRLRSSSMEIKEKGTEFLREQLDAAQKELKLKDEECVRLSHVRNQLELELEELTASLFEEAHKMVREANVKQAAAEKQLKEAQGKIDVLQAEVSALKTLVLTSTPSSPNRQLHPQLLSPGSARASSRPGGHTRNKSASGALQMHTEPAPTDAPTSREDKELDSVLFAEFLSWKEKASVDRSSAFISRVYREDIGPCLSFTCSELSQSVQSAVENNSLTIEPVAAASLQTLKDIQCGGPNGCRKPVETKCALSGMSRPCRHRIKLGDKENYYYISPSSRARITAVCNFFTYIRYIQQGLVRQDVEQMFWEVMRLRREMSVAKLGYFLTEES</sequence>
<dbReference type="EMBL" id="JAYMGO010000025">
    <property type="protein sequence ID" value="KAL1248129.1"/>
    <property type="molecule type" value="Genomic_DNA"/>
</dbReference>
<keyword evidence="7" id="KW-1185">Reference proteome</keyword>
<evidence type="ECO:0000259" key="5">
    <source>
        <dbReference type="Pfam" id="PF06428"/>
    </source>
</evidence>
<dbReference type="Pfam" id="PF25555">
    <property type="entry name" value="RAB3A-like_C"/>
    <property type="match status" value="1"/>
</dbReference>
<feature type="compositionally biased region" description="Basic and acidic residues" evidence="4">
    <location>
        <begin position="134"/>
        <end position="143"/>
    </location>
</feature>
<comment type="caution">
    <text evidence="6">The sequence shown here is derived from an EMBL/GenBank/DDBJ whole genome shotgun (WGS) entry which is preliminary data.</text>
</comment>
<evidence type="ECO:0000256" key="2">
    <source>
        <dbReference type="ARBA" id="ARBA00025794"/>
    </source>
</evidence>
<feature type="domain" description="GDP/GTP exchange factor Sec2 N-terminal" evidence="5">
    <location>
        <begin position="144"/>
        <end position="248"/>
    </location>
</feature>
<dbReference type="Pfam" id="PF06428">
    <property type="entry name" value="Sec2p"/>
    <property type="match status" value="1"/>
</dbReference>